<dbReference type="SUPFAM" id="SSF53756">
    <property type="entry name" value="UDP-Glycosyltransferase/glycogen phosphorylase"/>
    <property type="match status" value="1"/>
</dbReference>
<evidence type="ECO:0000256" key="1">
    <source>
        <dbReference type="SAM" id="MobiDB-lite"/>
    </source>
</evidence>
<name>A0A6A2XMC4_HIBSY</name>
<feature type="region of interest" description="Disordered" evidence="1">
    <location>
        <begin position="380"/>
        <end position="402"/>
    </location>
</feature>
<evidence type="ECO:0000313" key="3">
    <source>
        <dbReference type="Proteomes" id="UP000436088"/>
    </source>
</evidence>
<reference evidence="2" key="1">
    <citation type="submission" date="2019-09" db="EMBL/GenBank/DDBJ databases">
        <title>Draft genome information of white flower Hibiscus syriacus.</title>
        <authorList>
            <person name="Kim Y.-M."/>
        </authorList>
    </citation>
    <scope>NUCLEOTIDE SEQUENCE [LARGE SCALE GENOMIC DNA]</scope>
    <source>
        <strain evidence="2">YM2019G1</strain>
    </source>
</reference>
<dbReference type="Gene3D" id="3.40.50.2000">
    <property type="entry name" value="Glycogen Phosphorylase B"/>
    <property type="match status" value="1"/>
</dbReference>
<protein>
    <submittedName>
        <fullName evidence="2">Uncharacterized protein</fullName>
    </submittedName>
</protein>
<gene>
    <name evidence="2" type="ORF">F3Y22_tig00112344pilonHSYRG00035</name>
</gene>
<dbReference type="EMBL" id="VEPZ02001556">
    <property type="protein sequence ID" value="KAE8668125.1"/>
    <property type="molecule type" value="Genomic_DNA"/>
</dbReference>
<evidence type="ECO:0000313" key="2">
    <source>
        <dbReference type="EMBL" id="KAE8668125.1"/>
    </source>
</evidence>
<dbReference type="PANTHER" id="PTHR48045">
    <property type="entry name" value="UDP-GLYCOSYLTRANSFERASE 72B1"/>
    <property type="match status" value="1"/>
</dbReference>
<organism evidence="2 3">
    <name type="scientific">Hibiscus syriacus</name>
    <name type="common">Rose of Sharon</name>
    <dbReference type="NCBI Taxonomy" id="106335"/>
    <lineage>
        <taxon>Eukaryota</taxon>
        <taxon>Viridiplantae</taxon>
        <taxon>Streptophyta</taxon>
        <taxon>Embryophyta</taxon>
        <taxon>Tracheophyta</taxon>
        <taxon>Spermatophyta</taxon>
        <taxon>Magnoliopsida</taxon>
        <taxon>eudicotyledons</taxon>
        <taxon>Gunneridae</taxon>
        <taxon>Pentapetalae</taxon>
        <taxon>rosids</taxon>
        <taxon>malvids</taxon>
        <taxon>Malvales</taxon>
        <taxon>Malvaceae</taxon>
        <taxon>Malvoideae</taxon>
        <taxon>Hibiscus</taxon>
    </lineage>
</organism>
<dbReference type="Proteomes" id="UP000436088">
    <property type="component" value="Unassembled WGS sequence"/>
</dbReference>
<accession>A0A6A2XMC4</accession>
<dbReference type="AlphaFoldDB" id="A0A6A2XMC4"/>
<keyword evidence="3" id="KW-1185">Reference proteome</keyword>
<comment type="caution">
    <text evidence="2">The sequence shown here is derived from an EMBL/GenBank/DDBJ whole genome shotgun (WGS) entry which is preliminary data.</text>
</comment>
<sequence>MPKANNITTDQLIPVGDGLVDSNSSTMVGMTMTRDALVLVSPHITTTIMVMPFPSESDPEFTPEVPNNTVRCDIMKADGYCLISFGTIVYLKQKQDWTSTPSLPKVPRGSSVMVRSCSGVHRESSNTFRFRVSCRIAVGTRTIEALSSGVPVVAFPQWVDQVTNAVYLIDVFKIGVRMCRGEAENRLIPKEEIAKCFLEASTYGAEGNRTKEQRLEVEEGIGGSCGGWCKRKRWTFGPGYLSFLMNTGLSHHSSSRWRAMMSRIERIRFGAERTLGSDSESLVIFSVCFGGFQSSDTQHHHCKNWQASDDDRKRLKTIPDPRQIWVHNYSFLDSRNNYGRKTRETVGFLVLWRLTRKQGSDSKVPDPSLALSSRLQGSFAPLPSAGAPSPSPDFLRSPPPVRRISYAPSSPCFKHLFSLLLDET</sequence>
<proteinExistence type="predicted"/>
<dbReference type="PANTHER" id="PTHR48045:SF26">
    <property type="entry name" value="UDP-GLYCOSYLTRANSFERASE 74E2-LIKE"/>
    <property type="match status" value="1"/>
</dbReference>